<sequence>MLSHRFVPRSWHEIGVYDVPSMVDHALNVSRQSSLYYIGHSMGGTIFYVYASTYPAYNSKIRLMDL</sequence>
<evidence type="ECO:0000256" key="1">
    <source>
        <dbReference type="ARBA" id="ARBA00022963"/>
    </source>
</evidence>
<dbReference type="PANTHER" id="PTHR11005">
    <property type="entry name" value="LYSOSOMAL ACID LIPASE-RELATED"/>
    <property type="match status" value="1"/>
</dbReference>
<keyword evidence="3" id="KW-0472">Membrane</keyword>
<protein>
    <recommendedName>
        <fullName evidence="4">AB hydrolase-1 domain-containing protein</fullName>
    </recommendedName>
</protein>
<keyword evidence="3" id="KW-1133">Transmembrane helix</keyword>
<dbReference type="Proteomes" id="UP001148838">
    <property type="component" value="Unassembled WGS sequence"/>
</dbReference>
<reference evidence="5 6" key="1">
    <citation type="journal article" date="2022" name="Allergy">
        <title>Genome assembly and annotation of Periplaneta americana reveal a comprehensive cockroach allergen profile.</title>
        <authorList>
            <person name="Wang L."/>
            <person name="Xiong Q."/>
            <person name="Saelim N."/>
            <person name="Wang L."/>
            <person name="Nong W."/>
            <person name="Wan A.T."/>
            <person name="Shi M."/>
            <person name="Liu X."/>
            <person name="Cao Q."/>
            <person name="Hui J.H.L."/>
            <person name="Sookrung N."/>
            <person name="Leung T.F."/>
            <person name="Tungtrongchitr A."/>
            <person name="Tsui S.K.W."/>
        </authorList>
    </citation>
    <scope>NUCLEOTIDE SEQUENCE [LARGE SCALE GENOMIC DNA]</scope>
    <source>
        <strain evidence="5">PWHHKU_190912</strain>
    </source>
</reference>
<feature type="domain" description="AB hydrolase-1" evidence="4">
    <location>
        <begin position="8"/>
        <end position="56"/>
    </location>
</feature>
<keyword evidence="1" id="KW-0442">Lipid degradation</keyword>
<comment type="caution">
    <text evidence="5">The sequence shown here is derived from an EMBL/GenBank/DDBJ whole genome shotgun (WGS) entry which is preliminary data.</text>
</comment>
<name>A0ABQ8SQN7_PERAM</name>
<evidence type="ECO:0000313" key="5">
    <source>
        <dbReference type="EMBL" id="KAJ4436514.1"/>
    </source>
</evidence>
<dbReference type="InterPro" id="IPR000073">
    <property type="entry name" value="AB_hydrolase_1"/>
</dbReference>
<dbReference type="Pfam" id="PF00561">
    <property type="entry name" value="Abhydrolase_1"/>
    <property type="match status" value="1"/>
</dbReference>
<dbReference type="InterPro" id="IPR029058">
    <property type="entry name" value="AB_hydrolase_fold"/>
</dbReference>
<evidence type="ECO:0000256" key="3">
    <source>
        <dbReference type="SAM" id="Phobius"/>
    </source>
</evidence>
<dbReference type="SUPFAM" id="SSF53474">
    <property type="entry name" value="alpha/beta-Hydrolases"/>
    <property type="match status" value="1"/>
</dbReference>
<dbReference type="Gene3D" id="3.40.50.1820">
    <property type="entry name" value="alpha/beta hydrolase"/>
    <property type="match status" value="1"/>
</dbReference>
<organism evidence="5 6">
    <name type="scientific">Periplaneta americana</name>
    <name type="common">American cockroach</name>
    <name type="synonym">Blatta americana</name>
    <dbReference type="NCBI Taxonomy" id="6978"/>
    <lineage>
        <taxon>Eukaryota</taxon>
        <taxon>Metazoa</taxon>
        <taxon>Ecdysozoa</taxon>
        <taxon>Arthropoda</taxon>
        <taxon>Hexapoda</taxon>
        <taxon>Insecta</taxon>
        <taxon>Pterygota</taxon>
        <taxon>Neoptera</taxon>
        <taxon>Polyneoptera</taxon>
        <taxon>Dictyoptera</taxon>
        <taxon>Blattodea</taxon>
        <taxon>Blattoidea</taxon>
        <taxon>Blattidae</taxon>
        <taxon>Blattinae</taxon>
        <taxon>Periplaneta</taxon>
    </lineage>
</organism>
<dbReference type="EMBL" id="JAJSOF020000021">
    <property type="protein sequence ID" value="KAJ4436514.1"/>
    <property type="molecule type" value="Genomic_DNA"/>
</dbReference>
<keyword evidence="6" id="KW-1185">Reference proteome</keyword>
<gene>
    <name evidence="5" type="ORF">ANN_16545</name>
</gene>
<evidence type="ECO:0000256" key="2">
    <source>
        <dbReference type="ARBA" id="ARBA00023098"/>
    </source>
</evidence>
<keyword evidence="3" id="KW-0812">Transmembrane</keyword>
<keyword evidence="2" id="KW-0443">Lipid metabolism</keyword>
<evidence type="ECO:0000259" key="4">
    <source>
        <dbReference type="Pfam" id="PF00561"/>
    </source>
</evidence>
<evidence type="ECO:0000313" key="6">
    <source>
        <dbReference type="Proteomes" id="UP001148838"/>
    </source>
</evidence>
<proteinExistence type="predicted"/>
<accession>A0ABQ8SQN7</accession>
<feature type="transmembrane region" description="Helical" evidence="3">
    <location>
        <begin position="35"/>
        <end position="57"/>
    </location>
</feature>